<reference evidence="1 2" key="1">
    <citation type="submission" date="2017-02" db="EMBL/GenBank/DDBJ databases">
        <title>Whole genome sequencing of Metallibacterium scheffleri DSM 24874 (T).</title>
        <authorList>
            <person name="Kumar S."/>
            <person name="Patil P."/>
            <person name="Patil P.B."/>
        </authorList>
    </citation>
    <scope>NUCLEOTIDE SEQUENCE [LARGE SCALE GENOMIC DNA]</scope>
    <source>
        <strain evidence="1 2">DSM 24874</strain>
    </source>
</reference>
<comment type="caution">
    <text evidence="1">The sequence shown here is derived from an EMBL/GenBank/DDBJ whole genome shotgun (WGS) entry which is preliminary data.</text>
</comment>
<proteinExistence type="predicted"/>
<evidence type="ECO:0000313" key="1">
    <source>
        <dbReference type="EMBL" id="THD06766.1"/>
    </source>
</evidence>
<accession>A0A4S3KE61</accession>
<dbReference type="AlphaFoldDB" id="A0A4S3KE61"/>
<gene>
    <name evidence="1" type="ORF">B1806_15670</name>
</gene>
<protein>
    <submittedName>
        <fullName evidence="1">Uncharacterized protein</fullName>
    </submittedName>
</protein>
<organism evidence="1 2">
    <name type="scientific">Metallibacterium scheffleri</name>
    <dbReference type="NCBI Taxonomy" id="993689"/>
    <lineage>
        <taxon>Bacteria</taxon>
        <taxon>Pseudomonadati</taxon>
        <taxon>Pseudomonadota</taxon>
        <taxon>Gammaproteobacteria</taxon>
        <taxon>Lysobacterales</taxon>
        <taxon>Rhodanobacteraceae</taxon>
        <taxon>Metallibacterium</taxon>
    </lineage>
</organism>
<dbReference type="RefSeq" id="WP_081127430.1">
    <property type="nucleotide sequence ID" value="NZ_LDOS01000002.1"/>
</dbReference>
<dbReference type="Proteomes" id="UP000307749">
    <property type="component" value="Unassembled WGS sequence"/>
</dbReference>
<dbReference type="EMBL" id="MWQO01000072">
    <property type="protein sequence ID" value="THD06766.1"/>
    <property type="molecule type" value="Genomic_DNA"/>
</dbReference>
<keyword evidence="2" id="KW-1185">Reference proteome</keyword>
<evidence type="ECO:0000313" key="2">
    <source>
        <dbReference type="Proteomes" id="UP000307749"/>
    </source>
</evidence>
<dbReference type="OrthoDB" id="6057847at2"/>
<sequence>MSALPPNLEHVRNAALAALGGIKPAGSPQGNDESHALMMASRTNGGRDLPPYYLVYFLLVDLLGFANLGQWEKVAWIVPIRYSGRLYSIEHRKMGLGIFAPTYKNDLQKIGQAIASGTPSDEAEQHAREMCVLIKKAITKAEPYFEWRAKQAAVGSKLNVTNNSSWLFERYEYIRDEYKRLDEEFERRKDERNITKYPNGGIMSVWPAYAIRRHAEWTGQAAIDAFFSWTEHAFIHIAILNGAVKTGEDVAALAEADWKAKFKAALPINDAEIKKRYETLLDLRAQIRNYMAHGAFGKRGQAFKFHSGAGAVPVLLTLRQQRRYTLTGKPDFAEKAALNEIDAFIRHVYTTGAAIALEHVQSGLASILTYATDGTYGRAMNTMEDMKEFIEYMNHQVDRSANMDW</sequence>
<name>A0A4S3KE61_9GAMM</name>